<dbReference type="InterPro" id="IPR002509">
    <property type="entry name" value="NODB_dom"/>
</dbReference>
<protein>
    <recommendedName>
        <fullName evidence="3">NodB homology domain-containing protein</fullName>
    </recommendedName>
</protein>
<dbReference type="PANTHER" id="PTHR34216:SF3">
    <property type="entry name" value="POLY-BETA-1,6-N-ACETYL-D-GLUCOSAMINE N-DEACETYLASE"/>
    <property type="match status" value="1"/>
</dbReference>
<dbReference type="InterPro" id="IPR051398">
    <property type="entry name" value="Polysacch_Deacetylase"/>
</dbReference>
<proteinExistence type="predicted"/>
<dbReference type="Gene3D" id="3.20.20.370">
    <property type="entry name" value="Glycoside hydrolase/deacetylase"/>
    <property type="match status" value="1"/>
</dbReference>
<dbReference type="Proteomes" id="UP001165143">
    <property type="component" value="Unassembled WGS sequence"/>
</dbReference>
<dbReference type="Pfam" id="PF01522">
    <property type="entry name" value="Polysacc_deac_1"/>
    <property type="match status" value="1"/>
</dbReference>
<dbReference type="CDD" id="cd10918">
    <property type="entry name" value="CE4_NodB_like_5s_6s"/>
    <property type="match status" value="1"/>
</dbReference>
<dbReference type="GO" id="GO:0005576">
    <property type="term" value="C:extracellular region"/>
    <property type="evidence" value="ECO:0007669"/>
    <property type="project" value="UniProtKB-SubCell"/>
</dbReference>
<evidence type="ECO:0000259" key="3">
    <source>
        <dbReference type="PROSITE" id="PS51677"/>
    </source>
</evidence>
<organism evidence="4 5">
    <name type="scientific">Kitasatospora phosalacinea</name>
    <dbReference type="NCBI Taxonomy" id="2065"/>
    <lineage>
        <taxon>Bacteria</taxon>
        <taxon>Bacillati</taxon>
        <taxon>Actinomycetota</taxon>
        <taxon>Actinomycetes</taxon>
        <taxon>Kitasatosporales</taxon>
        <taxon>Streptomycetaceae</taxon>
        <taxon>Kitasatospora</taxon>
    </lineage>
</organism>
<reference evidence="4" key="1">
    <citation type="submission" date="2023-02" db="EMBL/GenBank/DDBJ databases">
        <title>Kitasatospora phosalacinea NBRC 14362.</title>
        <authorList>
            <person name="Ichikawa N."/>
            <person name="Sato H."/>
            <person name="Tonouchi N."/>
        </authorList>
    </citation>
    <scope>NUCLEOTIDE SEQUENCE</scope>
    <source>
        <strain evidence="4">NBRC 14362</strain>
    </source>
</reference>
<dbReference type="InterPro" id="IPR011330">
    <property type="entry name" value="Glyco_hydro/deAcase_b/a-brl"/>
</dbReference>
<evidence type="ECO:0000313" key="4">
    <source>
        <dbReference type="EMBL" id="GLW53824.1"/>
    </source>
</evidence>
<evidence type="ECO:0000256" key="2">
    <source>
        <dbReference type="ARBA" id="ARBA00022729"/>
    </source>
</evidence>
<sequence>MTTAPVLLYHSVSDDPPNWLAPYTVPPHTFRAHLDRIQDAGLSVVPLARLVAALHGGPPLPARCAVLTFDDGYADFYWTVAPILSDRGLPATVYLTTGAVHAPGALPGGSLLPPTPMLNWRQVATLDALGLEIGGHSRTHLPLDTARPDRLRQEVVDSKHELEDALGHPATAFAYPHGYHSPAVRHAVARAGWTSAAAVGNALSSTVDDPLRICRLMVMRTTPARTFEDWTHLRATRTGPLHDSAATLAWRTYRRLRARLGSPVGGPPRQ</sequence>
<dbReference type="PANTHER" id="PTHR34216">
    <property type="match status" value="1"/>
</dbReference>
<evidence type="ECO:0000256" key="1">
    <source>
        <dbReference type="ARBA" id="ARBA00004613"/>
    </source>
</evidence>
<dbReference type="PROSITE" id="PS51677">
    <property type="entry name" value="NODB"/>
    <property type="match status" value="1"/>
</dbReference>
<accession>A0A9W6PF34</accession>
<dbReference type="GO" id="GO:0016810">
    <property type="term" value="F:hydrolase activity, acting on carbon-nitrogen (but not peptide) bonds"/>
    <property type="evidence" value="ECO:0007669"/>
    <property type="project" value="InterPro"/>
</dbReference>
<dbReference type="AlphaFoldDB" id="A0A9W6PF34"/>
<keyword evidence="2" id="KW-0732">Signal</keyword>
<feature type="domain" description="NodB homology" evidence="3">
    <location>
        <begin position="63"/>
        <end position="270"/>
    </location>
</feature>
<dbReference type="EMBL" id="BSRX01000008">
    <property type="protein sequence ID" value="GLW53824.1"/>
    <property type="molecule type" value="Genomic_DNA"/>
</dbReference>
<comment type="subcellular location">
    <subcellularLocation>
        <location evidence="1">Secreted</location>
    </subcellularLocation>
</comment>
<name>A0A9W6PF34_9ACTN</name>
<gene>
    <name evidence="4" type="ORF">Kpho01_18350</name>
</gene>
<dbReference type="GO" id="GO:0005975">
    <property type="term" value="P:carbohydrate metabolic process"/>
    <property type="evidence" value="ECO:0007669"/>
    <property type="project" value="InterPro"/>
</dbReference>
<comment type="caution">
    <text evidence="4">The sequence shown here is derived from an EMBL/GenBank/DDBJ whole genome shotgun (WGS) entry which is preliminary data.</text>
</comment>
<dbReference type="SUPFAM" id="SSF88713">
    <property type="entry name" value="Glycoside hydrolase/deacetylase"/>
    <property type="match status" value="1"/>
</dbReference>
<dbReference type="RefSeq" id="WP_285678253.1">
    <property type="nucleotide sequence ID" value="NZ_BSRX01000008.1"/>
</dbReference>
<evidence type="ECO:0000313" key="5">
    <source>
        <dbReference type="Proteomes" id="UP001165143"/>
    </source>
</evidence>